<dbReference type="Gene3D" id="3.60.15.10">
    <property type="entry name" value="Ribonuclease Z/Hydroxyacylglutathione hydrolase-like"/>
    <property type="match status" value="1"/>
</dbReference>
<comment type="cofactor">
    <cofactor evidence="8">
        <name>Zn(2+)</name>
        <dbReference type="ChEBI" id="CHEBI:29105"/>
    </cofactor>
    <text evidence="8">Binds 2 Zn(2+) ions.</text>
</comment>
<proteinExistence type="inferred from homology"/>
<evidence type="ECO:0000256" key="2">
    <source>
        <dbReference type="ARBA" id="ARBA00022694"/>
    </source>
</evidence>
<keyword evidence="7 8" id="KW-0862">Zinc</keyword>
<keyword evidence="5 8" id="KW-0255">Endonuclease</keyword>
<organism evidence="9 10">
    <name type="scientific">Xylanibacter brevis</name>
    <dbReference type="NCBI Taxonomy" id="83231"/>
    <lineage>
        <taxon>Bacteria</taxon>
        <taxon>Pseudomonadati</taxon>
        <taxon>Bacteroidota</taxon>
        <taxon>Bacteroidia</taxon>
        <taxon>Bacteroidales</taxon>
        <taxon>Prevotellaceae</taxon>
        <taxon>Xylanibacter</taxon>
    </lineage>
</organism>
<dbReference type="Proteomes" id="UP001200470">
    <property type="component" value="Unassembled WGS sequence"/>
</dbReference>
<feature type="binding site" evidence="8">
    <location>
        <position position="63"/>
    </location>
    <ligand>
        <name>Zn(2+)</name>
        <dbReference type="ChEBI" id="CHEBI:29105"/>
        <label>1</label>
        <note>catalytic</note>
    </ligand>
</feature>
<gene>
    <name evidence="8" type="primary">rnz</name>
    <name evidence="9" type="ORF">I6E12_11745</name>
</gene>
<dbReference type="InterPro" id="IPR013471">
    <property type="entry name" value="RNase_Z/BN"/>
</dbReference>
<reference evidence="9 10" key="1">
    <citation type="submission" date="2020-12" db="EMBL/GenBank/DDBJ databases">
        <title>Whole genome sequences of gut porcine anaerobes.</title>
        <authorList>
            <person name="Kubasova T."/>
            <person name="Jahodarova E."/>
            <person name="Rychlik I."/>
        </authorList>
    </citation>
    <scope>NUCLEOTIDE SEQUENCE [LARGE SCALE GENOMIC DNA]</scope>
    <source>
        <strain evidence="9 10">An925</strain>
    </source>
</reference>
<protein>
    <recommendedName>
        <fullName evidence="8">Ribonuclease Z</fullName>
        <shortName evidence="8">RNase Z</shortName>
        <ecNumber evidence="8">3.1.26.11</ecNumber>
    </recommendedName>
    <alternativeName>
        <fullName evidence="8">tRNA 3 endonuclease</fullName>
    </alternativeName>
    <alternativeName>
        <fullName evidence="8">tRNase Z</fullName>
    </alternativeName>
</protein>
<dbReference type="InterPro" id="IPR036866">
    <property type="entry name" value="RibonucZ/Hydroxyglut_hydro"/>
</dbReference>
<dbReference type="SUPFAM" id="SSF56281">
    <property type="entry name" value="Metallo-hydrolase/oxidoreductase"/>
    <property type="match status" value="1"/>
</dbReference>
<dbReference type="Pfam" id="PF23023">
    <property type="entry name" value="Anti-Pycsar_Apyc1"/>
    <property type="match status" value="1"/>
</dbReference>
<dbReference type="HAMAP" id="MF_01818">
    <property type="entry name" value="RNase_Z_BN"/>
    <property type="match status" value="1"/>
</dbReference>
<keyword evidence="3 8" id="KW-0540">Nuclease</keyword>
<comment type="function">
    <text evidence="8">Zinc phosphodiesterase, which displays some tRNA 3'-processing endonuclease activity. Probably involved in tRNA maturation, by removing a 3'-trailer from precursor tRNA.</text>
</comment>
<dbReference type="EMBL" id="JADYTN010000037">
    <property type="protein sequence ID" value="MCF2564768.1"/>
    <property type="molecule type" value="Genomic_DNA"/>
</dbReference>
<feature type="binding site" evidence="8">
    <location>
        <position position="213"/>
    </location>
    <ligand>
        <name>Zn(2+)</name>
        <dbReference type="ChEBI" id="CHEBI:29105"/>
        <label>2</label>
        <note>catalytic</note>
    </ligand>
</feature>
<comment type="caution">
    <text evidence="9">The sequence shown here is derived from an EMBL/GenBank/DDBJ whole genome shotgun (WGS) entry which is preliminary data.</text>
</comment>
<evidence type="ECO:0000313" key="10">
    <source>
        <dbReference type="Proteomes" id="UP001200470"/>
    </source>
</evidence>
<keyword evidence="4 8" id="KW-0479">Metal-binding</keyword>
<evidence type="ECO:0000256" key="8">
    <source>
        <dbReference type="HAMAP-Rule" id="MF_01818"/>
    </source>
</evidence>
<sequence>MEPFRVHILGCGSALPTLRHFASSQVVEMRGKLFMVDCGEGTQMQLRRSRIRFTKISAVFISHLHGDHCFGLIGMLSTFGLLGRTAKLDVYGPAPLGDVMRQQMKIFCHDFDYEVVFHDVDTRQQQVVYEDRSLTVETVPLEHRMPCCGYLFREKPTLPHIRRDVLDAYHIPVSQINNIKAGGDWVSEDGERVSNSLLVEPADPPRSYAYCSDTRYIPNLASRIKGVSVLYHESTYTEEYVALAEKYMHSTAQQAAMVARDAEAGKLVLGHYSSRCEDEKILLDEAKQIFPDSMLANEGLTIDVE</sequence>
<evidence type="ECO:0000256" key="4">
    <source>
        <dbReference type="ARBA" id="ARBA00022723"/>
    </source>
</evidence>
<dbReference type="PANTHER" id="PTHR46018:SF2">
    <property type="entry name" value="ZINC PHOSPHODIESTERASE ELAC PROTEIN 1"/>
    <property type="match status" value="1"/>
</dbReference>
<dbReference type="NCBIfam" id="NF000801">
    <property type="entry name" value="PRK00055.1-3"/>
    <property type="match status" value="1"/>
</dbReference>
<feature type="binding site" evidence="8">
    <location>
        <position position="65"/>
    </location>
    <ligand>
        <name>Zn(2+)</name>
        <dbReference type="ChEBI" id="CHEBI:29105"/>
        <label>1</label>
        <note>catalytic</note>
    </ligand>
</feature>
<dbReference type="CDD" id="cd07717">
    <property type="entry name" value="RNaseZ_ZiPD-like_MBL-fold"/>
    <property type="match status" value="1"/>
</dbReference>
<dbReference type="GO" id="GO:0042781">
    <property type="term" value="F:3'-tRNA processing endoribonuclease activity"/>
    <property type="evidence" value="ECO:0007669"/>
    <property type="project" value="UniProtKB-EC"/>
</dbReference>
<feature type="binding site" evidence="8">
    <location>
        <position position="67"/>
    </location>
    <ligand>
        <name>Zn(2+)</name>
        <dbReference type="ChEBI" id="CHEBI:29105"/>
        <label>2</label>
        <note>catalytic</note>
    </ligand>
</feature>
<evidence type="ECO:0000256" key="3">
    <source>
        <dbReference type="ARBA" id="ARBA00022722"/>
    </source>
</evidence>
<keyword evidence="10" id="KW-1185">Reference proteome</keyword>
<dbReference type="NCBIfam" id="TIGR02651">
    <property type="entry name" value="RNase_Z"/>
    <property type="match status" value="1"/>
</dbReference>
<feature type="binding site" evidence="8">
    <location>
        <position position="68"/>
    </location>
    <ligand>
        <name>Zn(2+)</name>
        <dbReference type="ChEBI" id="CHEBI:29105"/>
        <label>2</label>
        <note>catalytic</note>
    </ligand>
</feature>
<dbReference type="RefSeq" id="WP_301638643.1">
    <property type="nucleotide sequence ID" value="NZ_JADYTN010000037.1"/>
</dbReference>
<comment type="catalytic activity">
    <reaction evidence="8">
        <text>Endonucleolytic cleavage of RNA, removing extra 3' nucleotides from tRNA precursor, generating 3' termini of tRNAs. A 3'-hydroxy group is left at the tRNA terminus and a 5'-phosphoryl group is left at the trailer molecule.</text>
        <dbReference type="EC" id="3.1.26.11"/>
    </reaction>
</comment>
<name>A0ABS9CKE1_9BACT</name>
<accession>A0ABS9CKE1</accession>
<comment type="similarity">
    <text evidence="8">Belongs to the RNase Z family.</text>
</comment>
<keyword evidence="2 8" id="KW-0819">tRNA processing</keyword>
<feature type="binding site" evidence="8">
    <location>
        <position position="143"/>
    </location>
    <ligand>
        <name>Zn(2+)</name>
        <dbReference type="ChEBI" id="CHEBI:29105"/>
        <label>1</label>
        <note>catalytic</note>
    </ligand>
</feature>
<evidence type="ECO:0000256" key="6">
    <source>
        <dbReference type="ARBA" id="ARBA00022801"/>
    </source>
</evidence>
<dbReference type="PANTHER" id="PTHR46018">
    <property type="entry name" value="ZINC PHOSPHODIESTERASE ELAC PROTEIN 1"/>
    <property type="match status" value="1"/>
</dbReference>
<evidence type="ECO:0000256" key="1">
    <source>
        <dbReference type="ARBA" id="ARBA00011738"/>
    </source>
</evidence>
<dbReference type="EC" id="3.1.26.11" evidence="8"/>
<feature type="binding site" evidence="8">
    <location>
        <position position="213"/>
    </location>
    <ligand>
        <name>Zn(2+)</name>
        <dbReference type="ChEBI" id="CHEBI:29105"/>
        <label>1</label>
        <note>catalytic</note>
    </ligand>
</feature>
<evidence type="ECO:0000313" key="9">
    <source>
        <dbReference type="EMBL" id="MCF2564768.1"/>
    </source>
</evidence>
<feature type="binding site" evidence="8">
    <location>
        <position position="271"/>
    </location>
    <ligand>
        <name>Zn(2+)</name>
        <dbReference type="ChEBI" id="CHEBI:29105"/>
        <label>2</label>
        <note>catalytic</note>
    </ligand>
</feature>
<keyword evidence="6 8" id="KW-0378">Hydrolase</keyword>
<evidence type="ECO:0000256" key="7">
    <source>
        <dbReference type="ARBA" id="ARBA00022833"/>
    </source>
</evidence>
<comment type="subunit">
    <text evidence="1 8">Homodimer.</text>
</comment>
<feature type="active site" description="Proton acceptor" evidence="8">
    <location>
        <position position="67"/>
    </location>
</feature>
<evidence type="ECO:0000256" key="5">
    <source>
        <dbReference type="ARBA" id="ARBA00022759"/>
    </source>
</evidence>